<accession>A0A1V5ZM89</accession>
<organism evidence="1">
    <name type="scientific">candidate division CPR1 bacterium ADurb.Bin160</name>
    <dbReference type="NCBI Taxonomy" id="1852826"/>
    <lineage>
        <taxon>Bacteria</taxon>
        <taxon>candidate division CPR1</taxon>
    </lineage>
</organism>
<proteinExistence type="predicted"/>
<dbReference type="Proteomes" id="UP000485621">
    <property type="component" value="Unassembled WGS sequence"/>
</dbReference>
<evidence type="ECO:0000313" key="1">
    <source>
        <dbReference type="EMBL" id="OQB41221.1"/>
    </source>
</evidence>
<comment type="caution">
    <text evidence="1">The sequence shown here is derived from an EMBL/GenBank/DDBJ whole genome shotgun (WGS) entry which is preliminary data.</text>
</comment>
<protein>
    <submittedName>
        <fullName evidence="1">Uncharacterized protein</fullName>
    </submittedName>
</protein>
<dbReference type="EMBL" id="MWDB01000021">
    <property type="protein sequence ID" value="OQB41221.1"/>
    <property type="molecule type" value="Genomic_DNA"/>
</dbReference>
<sequence length="73" mass="8576">MNASEISEYSHGDIPWKATPDMEIIDINLANHRLYPYSAKIREKKIEQDTNNFTNNPAFQFLLDEEDLYEDIV</sequence>
<dbReference type="AlphaFoldDB" id="A0A1V5ZM89"/>
<name>A0A1V5ZM89_9BACT</name>
<reference evidence="1" key="1">
    <citation type="submission" date="2017-02" db="EMBL/GenBank/DDBJ databases">
        <title>Delving into the versatile metabolic prowess of the omnipresent phylum Bacteroidetes.</title>
        <authorList>
            <person name="Nobu M.K."/>
            <person name="Mei R."/>
            <person name="Narihiro T."/>
            <person name="Kuroda K."/>
            <person name="Liu W.-T."/>
        </authorList>
    </citation>
    <scope>NUCLEOTIDE SEQUENCE</scope>
    <source>
        <strain evidence="1">ADurb.Bin160</strain>
    </source>
</reference>
<gene>
    <name evidence="1" type="ORF">BWY04_00969</name>
</gene>